<dbReference type="EMBL" id="CACRXK020005904">
    <property type="protein sequence ID" value="CAB4007767.1"/>
    <property type="molecule type" value="Genomic_DNA"/>
</dbReference>
<name>A0A7D9EDG7_PARCT</name>
<comment type="caution">
    <text evidence="1">The sequence shown here is derived from an EMBL/GenBank/DDBJ whole genome shotgun (WGS) entry which is preliminary data.</text>
</comment>
<keyword evidence="2" id="KW-1185">Reference proteome</keyword>
<protein>
    <submittedName>
        <fullName evidence="1">Uncharacterized protein</fullName>
    </submittedName>
</protein>
<sequence>MLQWPTTSQYPSDLNSRRIFVIRTLGNALDKYRSVTLDLFNGAFAVQRKVIMEKSRQVLGTAPTTSEYNKVLQELGLERKGTCWYIRGTQSGTLRT</sequence>
<dbReference type="AlphaFoldDB" id="A0A7D9EDG7"/>
<accession>A0A7D9EDG7</accession>
<proteinExistence type="predicted"/>
<reference evidence="1" key="1">
    <citation type="submission" date="2020-04" db="EMBL/GenBank/DDBJ databases">
        <authorList>
            <person name="Alioto T."/>
            <person name="Alioto T."/>
            <person name="Gomez Garrido J."/>
        </authorList>
    </citation>
    <scope>NUCLEOTIDE SEQUENCE</scope>
    <source>
        <strain evidence="1">A484AB</strain>
    </source>
</reference>
<evidence type="ECO:0000313" key="1">
    <source>
        <dbReference type="EMBL" id="CAB4007767.1"/>
    </source>
</evidence>
<gene>
    <name evidence="1" type="ORF">PACLA_8A064472</name>
</gene>
<dbReference type="InterPro" id="IPR045576">
    <property type="entry name" value="RPC5_C"/>
</dbReference>
<dbReference type="Pfam" id="PF19725">
    <property type="entry name" value="RPC5_C"/>
    <property type="match status" value="1"/>
</dbReference>
<organism evidence="1 2">
    <name type="scientific">Paramuricea clavata</name>
    <name type="common">Red gorgonian</name>
    <name type="synonym">Violescent sea-whip</name>
    <dbReference type="NCBI Taxonomy" id="317549"/>
    <lineage>
        <taxon>Eukaryota</taxon>
        <taxon>Metazoa</taxon>
        <taxon>Cnidaria</taxon>
        <taxon>Anthozoa</taxon>
        <taxon>Octocorallia</taxon>
        <taxon>Malacalcyonacea</taxon>
        <taxon>Plexauridae</taxon>
        <taxon>Paramuricea</taxon>
    </lineage>
</organism>
<dbReference type="Proteomes" id="UP001152795">
    <property type="component" value="Unassembled WGS sequence"/>
</dbReference>
<evidence type="ECO:0000313" key="2">
    <source>
        <dbReference type="Proteomes" id="UP001152795"/>
    </source>
</evidence>